<evidence type="ECO:0000256" key="4">
    <source>
        <dbReference type="ARBA" id="ARBA00022776"/>
    </source>
</evidence>
<dbReference type="GO" id="GO:0031145">
    <property type="term" value="P:anaphase-promoting complex-dependent catabolic process"/>
    <property type="evidence" value="ECO:0007669"/>
    <property type="project" value="EnsemblFungi"/>
</dbReference>
<dbReference type="Pfam" id="PF12862">
    <property type="entry name" value="ANAPC5"/>
    <property type="match status" value="1"/>
</dbReference>
<dbReference type="GO" id="GO:0005680">
    <property type="term" value="C:anaphase-promoting complex"/>
    <property type="evidence" value="ECO:0007669"/>
    <property type="project" value="EnsemblFungi"/>
</dbReference>
<dbReference type="GO" id="GO:0061630">
    <property type="term" value="F:ubiquitin protein ligase activity"/>
    <property type="evidence" value="ECO:0007669"/>
    <property type="project" value="EnsemblFungi"/>
</dbReference>
<dbReference type="GO" id="GO:0006325">
    <property type="term" value="P:chromatin organization"/>
    <property type="evidence" value="ECO:0007669"/>
    <property type="project" value="EnsemblFungi"/>
</dbReference>
<dbReference type="GO" id="GO:0070979">
    <property type="term" value="P:protein K11-linked ubiquitination"/>
    <property type="evidence" value="ECO:0007669"/>
    <property type="project" value="TreeGrafter"/>
</dbReference>
<feature type="domain" description="Anaphase-promoting complex subunit 5" evidence="7">
    <location>
        <begin position="286"/>
        <end position="375"/>
    </location>
</feature>
<keyword evidence="4" id="KW-0498">Mitosis</keyword>
<gene>
    <name evidence="8" type="ORF">AO440_003635</name>
</gene>
<dbReference type="PANTHER" id="PTHR12830:SF9">
    <property type="entry name" value="ANAPHASE-PROMOTING COMPLEX SUBUNIT 5"/>
    <property type="match status" value="1"/>
</dbReference>
<dbReference type="AlphaFoldDB" id="A0A0W0D7J9"/>
<comment type="caution">
    <text evidence="8">The sequence shown here is derived from an EMBL/GenBank/DDBJ whole genome shotgun (WGS) entry which is preliminary data.</text>
</comment>
<dbReference type="GO" id="GO:0045842">
    <property type="term" value="P:positive regulation of mitotic metaphase/anaphase transition"/>
    <property type="evidence" value="ECO:0007669"/>
    <property type="project" value="TreeGrafter"/>
</dbReference>
<evidence type="ECO:0000256" key="5">
    <source>
        <dbReference type="ARBA" id="ARBA00022786"/>
    </source>
</evidence>
<reference evidence="8 9" key="1">
    <citation type="submission" date="2015-10" db="EMBL/GenBank/DDBJ databases">
        <title>Draft genomes sequences of Candida glabrata isolates 1A, 1B, 2A, 2B, 3A and 3B.</title>
        <authorList>
            <person name="Haavelsrud O.E."/>
            <person name="Gaustad P."/>
        </authorList>
    </citation>
    <scope>NUCLEOTIDE SEQUENCE [LARGE SCALE GENOMIC DNA]</scope>
    <source>
        <strain evidence="8">910700640</strain>
    </source>
</reference>
<comment type="similarity">
    <text evidence="1">Belongs to the APC5 family.</text>
</comment>
<dbReference type="VEuPathDB" id="FungiDB:GWK60_K08921"/>
<evidence type="ECO:0000256" key="3">
    <source>
        <dbReference type="ARBA" id="ARBA00022618"/>
    </source>
</evidence>
<dbReference type="GO" id="GO:0051301">
    <property type="term" value="P:cell division"/>
    <property type="evidence" value="ECO:0007669"/>
    <property type="project" value="UniProtKB-KW"/>
</dbReference>
<protein>
    <recommendedName>
        <fullName evidence="2">Anaphase-promoting complex subunit 5</fullName>
    </recommendedName>
</protein>
<dbReference type="VEuPathDB" id="FungiDB:B1J91_K09108g"/>
<accession>A0A0W0D7J9</accession>
<evidence type="ECO:0000256" key="6">
    <source>
        <dbReference type="ARBA" id="ARBA00023306"/>
    </source>
</evidence>
<proteinExistence type="inferred from homology"/>
<keyword evidence="3" id="KW-0132">Cell division</keyword>
<evidence type="ECO:0000256" key="2">
    <source>
        <dbReference type="ARBA" id="ARBA00016066"/>
    </source>
</evidence>
<dbReference type="VEuPathDB" id="FungiDB:CAGL0K09108g"/>
<organism evidence="8 9">
    <name type="scientific">Candida glabrata</name>
    <name type="common">Yeast</name>
    <name type="synonym">Torulopsis glabrata</name>
    <dbReference type="NCBI Taxonomy" id="5478"/>
    <lineage>
        <taxon>Eukaryota</taxon>
        <taxon>Fungi</taxon>
        <taxon>Dikarya</taxon>
        <taxon>Ascomycota</taxon>
        <taxon>Saccharomycotina</taxon>
        <taxon>Saccharomycetes</taxon>
        <taxon>Saccharomycetales</taxon>
        <taxon>Saccharomycetaceae</taxon>
        <taxon>Nakaseomyces</taxon>
    </lineage>
</organism>
<dbReference type="VEuPathDB" id="FungiDB:GVI51_K08965"/>
<dbReference type="InterPro" id="IPR037679">
    <property type="entry name" value="Apc5"/>
</dbReference>
<evidence type="ECO:0000313" key="8">
    <source>
        <dbReference type="EMBL" id="KTB02672.1"/>
    </source>
</evidence>
<dbReference type="InterPro" id="IPR026000">
    <property type="entry name" value="Apc5_dom"/>
</dbReference>
<evidence type="ECO:0000259" key="7">
    <source>
        <dbReference type="Pfam" id="PF12862"/>
    </source>
</evidence>
<evidence type="ECO:0000256" key="1">
    <source>
        <dbReference type="ARBA" id="ARBA00007450"/>
    </source>
</evidence>
<keyword evidence="6" id="KW-0131">Cell cycle</keyword>
<dbReference type="Proteomes" id="UP000054886">
    <property type="component" value="Unassembled WGS sequence"/>
</dbReference>
<evidence type="ECO:0000313" key="9">
    <source>
        <dbReference type="Proteomes" id="UP000054886"/>
    </source>
</evidence>
<dbReference type="PANTHER" id="PTHR12830">
    <property type="entry name" value="ANAPHASE-PROMOTING COMPLEX SUBUNIT 5"/>
    <property type="match status" value="1"/>
</dbReference>
<dbReference type="EMBL" id="LLZZ01000123">
    <property type="protein sequence ID" value="KTB02672.1"/>
    <property type="molecule type" value="Genomic_DNA"/>
</dbReference>
<name>A0A0W0D7J9_CANGB</name>
<keyword evidence="5" id="KW-0833">Ubl conjugation pathway</keyword>
<sequence length="658" mass="77278">MTQCPIKVSYTLTPYDLTILVLIYMYVFEGIHVPLKIFLRLIPEYEDTTEELLLLHLEPVSSKSIEPVLPYLKDLIKLLETEKRVDIAKSLLGHLQNIDGLEVINNLVWVLDKECLLKSNKNKDQIMIGSVNKLIAKKSVLGVYIRYCFKKYICGGFEEREDLWNSFVFFRHQFLKDVDSLSYRSLDLEEYKFQYFEFGTTSKVVLPSYESQSDLKSIELMKKLIKKTNNTGLSKENTLIVSPDQLHNYINWEVSQVYFLKTKSSNYDNIFDNLTLHDITRFPAIFFIRYLNAVNENRYQDALDFLHNYFDYTLTQSSENCYHISLLYLATFHASFGDANSALKAFEEATKIARENKDTSTLNVIMIWVINFLEKYPIFADRFYVTVDQIIKYLKSSSDTDNAVILKNAYRFDSIMQMYKCTNAIDIFESTLKYMTIVFQSIKISDVPYKYLNYASMMWRVLGQRPIADIYEKIIPINNNDGFREDILHYEHLLEKKDYTPIGEFIERKKKCRLTFQQTLELRILEVRYLVVVREYWSAIEVIESSLVEFSRFISESKWQSLLEFEKARILIECKASIRAIPLIQNLYDRAITTHDPYFASKAVLLLVHALAKIGKLDESRRLFTANLGVMYQFHDLDDEINRISNVVNNIKYKNMTI</sequence>